<keyword evidence="3" id="KW-1185">Reference proteome</keyword>
<sequence length="619" mass="71561">MTKKVTSLFSEDRPIIFMEDFIDFLVLGFSDNRLEIYNPQFFNREYLGFFDSRSFCEIRKEKQTLVLIFEHYTINILYKDNCLKIEQKIGRTSIPQNVILKNNEANSGKKIRKQIYISETTYMRVYYGNSFDIYVKKEGGEEKAFTGNHTNWVTDACIVGDSLFTSGYDGYIRKWNLKSGIYSGAYPVKKGWILSIAYIKNNFYIGTEYGELYSVPYNDIKDIGINGGAIWNLYVHQGMLYSVSENGEVVGYNMSESVSNYLKCSVGWLNAIAAVSQDNLIAVTSRGEIIKIDNNLLNIKLLERVKLWFNNLCIINVTVYAVSAEGIFLLYDLNTRKIETFKISCNQLIDICSLELQQKIAILSVEGELIIWDRQKNLIEKIIKCDGYHFTSMAYNCSKEYIYISTFEGTILIVNIKKDYKICYRKITEGRIWKVSYCSDNSRLAYISTSMKIGICDELIKNSVSSISVNDLVTTCLLTNDFLFTGNEKGEMKRYPVVIEEERNMLTLISEPESIMKNEFFEKNVILFIDDSKECTQYYIERDSMLLERYNLPYIRIDLSNNDGMRKEVVKRTGWNRFPQILFWGDFIASGSVLPEMLDSGTLDNIIEEKLQVKGGKMR</sequence>
<protein>
    <submittedName>
        <fullName evidence="2">Glutaredoxin-related protein</fullName>
    </submittedName>
</protein>
<dbReference type="Pfam" id="PF00462">
    <property type="entry name" value="Glutaredoxin"/>
    <property type="match status" value="1"/>
</dbReference>
<accession>A0A2S6HN08</accession>
<evidence type="ECO:0000313" key="3">
    <source>
        <dbReference type="Proteomes" id="UP000237749"/>
    </source>
</evidence>
<name>A0A2S6HN08_9FIRM</name>
<organism evidence="2 3">
    <name type="scientific">Lacrimispora xylanisolvens</name>
    <dbReference type="NCBI Taxonomy" id="384636"/>
    <lineage>
        <taxon>Bacteria</taxon>
        <taxon>Bacillati</taxon>
        <taxon>Bacillota</taxon>
        <taxon>Clostridia</taxon>
        <taxon>Lachnospirales</taxon>
        <taxon>Lachnospiraceae</taxon>
        <taxon>Lacrimispora</taxon>
    </lineage>
</organism>
<proteinExistence type="predicted"/>
<dbReference type="Gene3D" id="3.40.30.10">
    <property type="entry name" value="Glutaredoxin"/>
    <property type="match status" value="1"/>
</dbReference>
<dbReference type="InterPro" id="IPR036249">
    <property type="entry name" value="Thioredoxin-like_sf"/>
</dbReference>
<gene>
    <name evidence="2" type="ORF">BXY41_11223</name>
</gene>
<dbReference type="InterPro" id="IPR015943">
    <property type="entry name" value="WD40/YVTN_repeat-like_dom_sf"/>
</dbReference>
<dbReference type="SUPFAM" id="SSF50998">
    <property type="entry name" value="Quinoprotein alcohol dehydrogenase-like"/>
    <property type="match status" value="1"/>
</dbReference>
<dbReference type="InterPro" id="IPR011047">
    <property type="entry name" value="Quinoprotein_ADH-like_sf"/>
</dbReference>
<evidence type="ECO:0000259" key="1">
    <source>
        <dbReference type="Pfam" id="PF00462"/>
    </source>
</evidence>
<comment type="caution">
    <text evidence="2">The sequence shown here is derived from an EMBL/GenBank/DDBJ whole genome shotgun (WGS) entry which is preliminary data.</text>
</comment>
<dbReference type="SMART" id="SM00320">
    <property type="entry name" value="WD40"/>
    <property type="match status" value="4"/>
</dbReference>
<dbReference type="Gene3D" id="2.130.10.10">
    <property type="entry name" value="YVTN repeat-like/Quinoprotein amine dehydrogenase"/>
    <property type="match status" value="2"/>
</dbReference>
<dbReference type="EMBL" id="PTJA01000012">
    <property type="protein sequence ID" value="PPK78864.1"/>
    <property type="molecule type" value="Genomic_DNA"/>
</dbReference>
<dbReference type="RefSeq" id="WP_104438569.1">
    <property type="nucleotide sequence ID" value="NZ_PTJA01000012.1"/>
</dbReference>
<reference evidence="2 3" key="1">
    <citation type="submission" date="2018-02" db="EMBL/GenBank/DDBJ databases">
        <title>Genomic Encyclopedia of Archaeal and Bacterial Type Strains, Phase II (KMG-II): from individual species to whole genera.</title>
        <authorList>
            <person name="Goeker M."/>
        </authorList>
    </citation>
    <scope>NUCLEOTIDE SEQUENCE [LARGE SCALE GENOMIC DNA]</scope>
    <source>
        <strain evidence="2 3">DSM 3808</strain>
    </source>
</reference>
<dbReference type="SUPFAM" id="SSF52833">
    <property type="entry name" value="Thioredoxin-like"/>
    <property type="match status" value="1"/>
</dbReference>
<evidence type="ECO:0000313" key="2">
    <source>
        <dbReference type="EMBL" id="PPK78864.1"/>
    </source>
</evidence>
<dbReference type="PROSITE" id="PS51354">
    <property type="entry name" value="GLUTAREDOXIN_2"/>
    <property type="match status" value="1"/>
</dbReference>
<dbReference type="AlphaFoldDB" id="A0A2S6HN08"/>
<dbReference type="Proteomes" id="UP000237749">
    <property type="component" value="Unassembled WGS sequence"/>
</dbReference>
<dbReference type="OrthoDB" id="1029778at2"/>
<feature type="domain" description="Glutaredoxin" evidence="1">
    <location>
        <begin position="546"/>
        <end position="588"/>
    </location>
</feature>
<dbReference type="InterPro" id="IPR002109">
    <property type="entry name" value="Glutaredoxin"/>
</dbReference>
<dbReference type="InterPro" id="IPR001680">
    <property type="entry name" value="WD40_rpt"/>
</dbReference>